<dbReference type="GO" id="GO:0005615">
    <property type="term" value="C:extracellular space"/>
    <property type="evidence" value="ECO:0007669"/>
    <property type="project" value="TreeGrafter"/>
</dbReference>
<evidence type="ECO:0000313" key="8">
    <source>
        <dbReference type="Proteomes" id="UP000261540"/>
    </source>
</evidence>
<evidence type="ECO:0000256" key="2">
    <source>
        <dbReference type="ARBA" id="ARBA00005669"/>
    </source>
</evidence>
<accession>A0A3B3S578</accession>
<dbReference type="PANTHER" id="PTHR28593:SF4">
    <property type="entry name" value="METEORIN-LIKE PROTEIN"/>
    <property type="match status" value="1"/>
</dbReference>
<feature type="signal peptide" evidence="6">
    <location>
        <begin position="1"/>
        <end position="26"/>
    </location>
</feature>
<keyword evidence="4 6" id="KW-0732">Signal</keyword>
<dbReference type="PANTHER" id="PTHR28593">
    <property type="entry name" value="METEORIN-LIKE PROTEIN"/>
    <property type="match status" value="1"/>
</dbReference>
<keyword evidence="8" id="KW-1185">Reference proteome</keyword>
<dbReference type="GeneTree" id="ENSGT00390000001390"/>
<dbReference type="GO" id="GO:0005179">
    <property type="term" value="F:hormone activity"/>
    <property type="evidence" value="ECO:0007669"/>
    <property type="project" value="TreeGrafter"/>
</dbReference>
<evidence type="ECO:0000256" key="5">
    <source>
        <dbReference type="ARBA" id="ARBA00023157"/>
    </source>
</evidence>
<protein>
    <submittedName>
        <fullName evidence="7">Meteorin-like protein</fullName>
    </submittedName>
</protein>
<evidence type="ECO:0000256" key="6">
    <source>
        <dbReference type="SAM" id="SignalP"/>
    </source>
</evidence>
<dbReference type="AlphaFoldDB" id="A0A3B3S578"/>
<comment type="subcellular location">
    <subcellularLocation>
        <location evidence="1">Secreted</location>
    </subcellularLocation>
</comment>
<comment type="similarity">
    <text evidence="2">Belongs to the meteorin family.</text>
</comment>
<dbReference type="Ensembl" id="ENSPKIT00000006390.1">
    <property type="protein sequence ID" value="ENSPKIP00000025653.1"/>
    <property type="gene ID" value="ENSPKIG00000008414.1"/>
</dbReference>
<dbReference type="Proteomes" id="UP000261540">
    <property type="component" value="Unplaced"/>
</dbReference>
<feature type="chain" id="PRO_5017480959" evidence="6">
    <location>
        <begin position="27"/>
        <end position="294"/>
    </location>
</feature>
<evidence type="ECO:0000256" key="1">
    <source>
        <dbReference type="ARBA" id="ARBA00004613"/>
    </source>
</evidence>
<reference evidence="7" key="1">
    <citation type="submission" date="2025-08" db="UniProtKB">
        <authorList>
            <consortium name="Ensembl"/>
        </authorList>
    </citation>
    <scope>IDENTIFICATION</scope>
</reference>
<proteinExistence type="inferred from homology"/>
<sequence>MSPRGEQHVRLFFLYCLSACLSACAADLCNWRGSGLLRDPQSRVVQQVRLRCTEGAVEWMYPSQALRVVLEPNLSSARHSTVCIKPFGGFGGASAYIERAGQLHLLVTEGGRPEQVYCFRADGPQKPAIFLQATLQRDIGRRTVGFRYELLSNGSTAPGFPPTMVQGKTECRPCNDTELLLAVCSSDFVVRGSISDVSHDSRRQMSLVEVSVERVFRQRSSVFERQTGGEGPWRGRMLTLRRCRVKAGGGHFLFTGAEHFGEAWLGCAPRYTDFVSVYRAALRTGQNHCEFALD</sequence>
<reference evidence="7" key="2">
    <citation type="submission" date="2025-09" db="UniProtKB">
        <authorList>
            <consortium name="Ensembl"/>
        </authorList>
    </citation>
    <scope>IDENTIFICATION</scope>
</reference>
<evidence type="ECO:0000313" key="7">
    <source>
        <dbReference type="Ensembl" id="ENSPKIP00000025653.1"/>
    </source>
</evidence>
<dbReference type="InterPro" id="IPR051998">
    <property type="entry name" value="Meteorin-like"/>
</dbReference>
<keyword evidence="3" id="KW-0964">Secreted</keyword>
<evidence type="ECO:0000256" key="3">
    <source>
        <dbReference type="ARBA" id="ARBA00022525"/>
    </source>
</evidence>
<dbReference type="STRING" id="1676925.ENSPKIP00000025653"/>
<name>A0A3B3S578_9TELE</name>
<evidence type="ECO:0000256" key="4">
    <source>
        <dbReference type="ARBA" id="ARBA00022729"/>
    </source>
</evidence>
<organism evidence="7 8">
    <name type="scientific">Paramormyrops kingsleyae</name>
    <dbReference type="NCBI Taxonomy" id="1676925"/>
    <lineage>
        <taxon>Eukaryota</taxon>
        <taxon>Metazoa</taxon>
        <taxon>Chordata</taxon>
        <taxon>Craniata</taxon>
        <taxon>Vertebrata</taxon>
        <taxon>Euteleostomi</taxon>
        <taxon>Actinopterygii</taxon>
        <taxon>Neopterygii</taxon>
        <taxon>Teleostei</taxon>
        <taxon>Osteoglossocephala</taxon>
        <taxon>Osteoglossomorpha</taxon>
        <taxon>Osteoglossiformes</taxon>
        <taxon>Mormyridae</taxon>
        <taxon>Paramormyrops</taxon>
    </lineage>
</organism>
<keyword evidence="5" id="KW-1015">Disulfide bond</keyword>